<protein>
    <submittedName>
        <fullName evidence="5">Short-chain dehydrogenase</fullName>
    </submittedName>
</protein>
<evidence type="ECO:0000256" key="2">
    <source>
        <dbReference type="ARBA" id="ARBA00011881"/>
    </source>
</evidence>
<dbReference type="PANTHER" id="PTHR44252:SF3">
    <property type="entry name" value="D-ERYTHRULOSE REDUCTASE-RELATED"/>
    <property type="match status" value="1"/>
</dbReference>
<dbReference type="InterPro" id="IPR051737">
    <property type="entry name" value="L-xylulose/Carbonyl_redctase"/>
</dbReference>
<name>A0A2U2N165_9GAMM</name>
<dbReference type="InterPro" id="IPR002347">
    <property type="entry name" value="SDR_fam"/>
</dbReference>
<dbReference type="SUPFAM" id="SSF51735">
    <property type="entry name" value="NAD(P)-binding Rossmann-fold domains"/>
    <property type="match status" value="1"/>
</dbReference>
<dbReference type="PANTHER" id="PTHR44252">
    <property type="entry name" value="D-ERYTHRULOSE REDUCTASE"/>
    <property type="match status" value="1"/>
</dbReference>
<dbReference type="GO" id="GO:0005997">
    <property type="term" value="P:xylulose metabolic process"/>
    <property type="evidence" value="ECO:0007669"/>
    <property type="project" value="TreeGrafter"/>
</dbReference>
<dbReference type="InterPro" id="IPR020904">
    <property type="entry name" value="Sc_DH/Rdtase_CS"/>
</dbReference>
<evidence type="ECO:0000259" key="4">
    <source>
        <dbReference type="SMART" id="SM00822"/>
    </source>
</evidence>
<proteinExistence type="inferred from homology"/>
<dbReference type="GO" id="GO:0006006">
    <property type="term" value="P:glucose metabolic process"/>
    <property type="evidence" value="ECO:0007669"/>
    <property type="project" value="TreeGrafter"/>
</dbReference>
<sequence length="241" mass="24801">MRLEGQRILVTGAGRGIGAVVVPRLQAEGAEVIGLARSRGDLERLQQETGCATLACDLATPEALATAVAPLLPLDGLVNCAGTVTVQPALDTDAATFFSTLAVNTVAPLVLAQLVARSLIERERGGAIVNVSSIASWVGTPGHAAYCASKAGLDALTRVLAVEWGAYGIRVNSVDPVVTRTPMAEKAWSDPDKAARMRARIPLGRFAEPEEVAAAVAFLLGPDAAMIHGISLPVDGGFSAG</sequence>
<dbReference type="PRINTS" id="PR00080">
    <property type="entry name" value="SDRFAMILY"/>
</dbReference>
<dbReference type="Proteomes" id="UP000245474">
    <property type="component" value="Unassembled WGS sequence"/>
</dbReference>
<dbReference type="SMART" id="SM00822">
    <property type="entry name" value="PKS_KR"/>
    <property type="match status" value="1"/>
</dbReference>
<dbReference type="FunFam" id="3.40.50.720:FF:000084">
    <property type="entry name" value="Short-chain dehydrogenase reductase"/>
    <property type="match status" value="1"/>
</dbReference>
<reference evidence="5 6" key="1">
    <citation type="submission" date="2018-05" db="EMBL/GenBank/DDBJ databases">
        <title>Spiribacter halobius sp. nov., a moderately halophilic bacterium isolated from marine solar saltern.</title>
        <authorList>
            <person name="Zheng W.-S."/>
            <person name="Lu D.-C."/>
            <person name="Du Z.-J."/>
        </authorList>
    </citation>
    <scope>NUCLEOTIDE SEQUENCE [LARGE SCALE GENOMIC DNA]</scope>
    <source>
        <strain evidence="5 6">E85</strain>
    </source>
</reference>
<organism evidence="5 6">
    <name type="scientific">Sediminicurvatus halobius</name>
    <dbReference type="NCBI Taxonomy" id="2182432"/>
    <lineage>
        <taxon>Bacteria</taxon>
        <taxon>Pseudomonadati</taxon>
        <taxon>Pseudomonadota</taxon>
        <taxon>Gammaproteobacteria</taxon>
        <taxon>Chromatiales</taxon>
        <taxon>Ectothiorhodospiraceae</taxon>
        <taxon>Sediminicurvatus</taxon>
    </lineage>
</organism>
<dbReference type="GO" id="GO:0004090">
    <property type="term" value="F:carbonyl reductase (NADPH) activity"/>
    <property type="evidence" value="ECO:0007669"/>
    <property type="project" value="TreeGrafter"/>
</dbReference>
<dbReference type="OrthoDB" id="9793499at2"/>
<evidence type="ECO:0000256" key="3">
    <source>
        <dbReference type="ARBA" id="ARBA00022857"/>
    </source>
</evidence>
<feature type="domain" description="Ketoreductase" evidence="4">
    <location>
        <begin position="6"/>
        <end position="177"/>
    </location>
</feature>
<dbReference type="Pfam" id="PF13561">
    <property type="entry name" value="adh_short_C2"/>
    <property type="match status" value="1"/>
</dbReference>
<evidence type="ECO:0000256" key="1">
    <source>
        <dbReference type="ARBA" id="ARBA00006484"/>
    </source>
</evidence>
<dbReference type="PROSITE" id="PS00061">
    <property type="entry name" value="ADH_SHORT"/>
    <property type="match status" value="1"/>
</dbReference>
<dbReference type="InterPro" id="IPR057326">
    <property type="entry name" value="KR_dom"/>
</dbReference>
<keyword evidence="6" id="KW-1185">Reference proteome</keyword>
<gene>
    <name evidence="5" type="ORF">DEM34_10475</name>
</gene>
<dbReference type="EMBL" id="QFFI01000015">
    <property type="protein sequence ID" value="PWG62787.1"/>
    <property type="molecule type" value="Genomic_DNA"/>
</dbReference>
<dbReference type="RefSeq" id="WP_109678866.1">
    <property type="nucleotide sequence ID" value="NZ_CP086615.1"/>
</dbReference>
<dbReference type="InterPro" id="IPR036291">
    <property type="entry name" value="NAD(P)-bd_dom_sf"/>
</dbReference>
<comment type="similarity">
    <text evidence="1">Belongs to the short-chain dehydrogenases/reductases (SDR) family.</text>
</comment>
<comment type="caution">
    <text evidence="5">The sequence shown here is derived from an EMBL/GenBank/DDBJ whole genome shotgun (WGS) entry which is preliminary data.</text>
</comment>
<dbReference type="AlphaFoldDB" id="A0A2U2N165"/>
<evidence type="ECO:0000313" key="5">
    <source>
        <dbReference type="EMBL" id="PWG62787.1"/>
    </source>
</evidence>
<keyword evidence="3" id="KW-0521">NADP</keyword>
<evidence type="ECO:0000313" key="6">
    <source>
        <dbReference type="Proteomes" id="UP000245474"/>
    </source>
</evidence>
<accession>A0A2U2N165</accession>
<dbReference type="GO" id="GO:0050038">
    <property type="term" value="F:L-xylulose reductase (NADPH) activity"/>
    <property type="evidence" value="ECO:0007669"/>
    <property type="project" value="TreeGrafter"/>
</dbReference>
<dbReference type="PRINTS" id="PR00081">
    <property type="entry name" value="GDHRDH"/>
</dbReference>
<dbReference type="Gene3D" id="3.40.50.720">
    <property type="entry name" value="NAD(P)-binding Rossmann-like Domain"/>
    <property type="match status" value="1"/>
</dbReference>
<comment type="subunit">
    <text evidence="2">Homotetramer.</text>
</comment>